<dbReference type="Gene3D" id="3.60.10.10">
    <property type="entry name" value="Endonuclease/exonuclease/phosphatase"/>
    <property type="match status" value="1"/>
</dbReference>
<reference evidence="2" key="1">
    <citation type="submission" date="2025-08" db="UniProtKB">
        <authorList>
            <consortium name="RefSeq"/>
        </authorList>
    </citation>
    <scope>IDENTIFICATION</scope>
</reference>
<feature type="chain" id="PRO_5010299370" evidence="1">
    <location>
        <begin position="18"/>
        <end position="196"/>
    </location>
</feature>
<organism evidence="2">
    <name type="scientific">Nicotiana tabacum</name>
    <name type="common">Common tobacco</name>
    <dbReference type="NCBI Taxonomy" id="4097"/>
    <lineage>
        <taxon>Eukaryota</taxon>
        <taxon>Viridiplantae</taxon>
        <taxon>Streptophyta</taxon>
        <taxon>Embryophyta</taxon>
        <taxon>Tracheophyta</taxon>
        <taxon>Spermatophyta</taxon>
        <taxon>Magnoliopsida</taxon>
        <taxon>eudicotyledons</taxon>
        <taxon>Gunneridae</taxon>
        <taxon>Pentapetalae</taxon>
        <taxon>asterids</taxon>
        <taxon>lamiids</taxon>
        <taxon>Solanales</taxon>
        <taxon>Solanaceae</taxon>
        <taxon>Nicotianoideae</taxon>
        <taxon>Nicotianeae</taxon>
        <taxon>Nicotiana</taxon>
    </lineage>
</organism>
<feature type="signal peptide" evidence="1">
    <location>
        <begin position="1"/>
        <end position="17"/>
    </location>
</feature>
<dbReference type="KEGG" id="nta:107802325"/>
<gene>
    <name evidence="2" type="primary">LOC107802325</name>
</gene>
<keyword evidence="1" id="KW-0732">Signal</keyword>
<protein>
    <submittedName>
        <fullName evidence="2">Craniofacial development protein 2-like</fullName>
    </submittedName>
</protein>
<accession>A0A1S4AXQ8</accession>
<dbReference type="RefSeq" id="XP_016481283.1">
    <property type="nucleotide sequence ID" value="XM_016625797.1"/>
</dbReference>
<dbReference type="PANTHER" id="PTHR23227:SF67">
    <property type="entry name" value="CRANIOFACIAL DEVELOPMENT PROTEIN 2-LIKE"/>
    <property type="match status" value="1"/>
</dbReference>
<dbReference type="InterPro" id="IPR027124">
    <property type="entry name" value="Swc5/CFDP1/2"/>
</dbReference>
<sequence length="196" mass="21894">MGTKLVVGLFTLNVISAYAPQLGLDKEVKRHFWEDLDEVMCGIPHTKKLFIGGDFNGNIGATSRGYNDVHGGFSFGVRNGGGTSLLDFAKAFDLVIANSSFPKKDKQLVTFQSLAARIQIDYLFLRKSDRGLCMDCKVIPSGNLTTQHRPMVMDLEIMRKRRKRAVYGLSTIKCGALTKDEEDVRGMKMYYDDLVV</sequence>
<proteinExistence type="predicted"/>
<evidence type="ECO:0000256" key="1">
    <source>
        <dbReference type="SAM" id="SignalP"/>
    </source>
</evidence>
<dbReference type="AlphaFoldDB" id="A0A1S4AXQ8"/>
<dbReference type="PANTHER" id="PTHR23227">
    <property type="entry name" value="BUCENTAUR RELATED"/>
    <property type="match status" value="1"/>
</dbReference>
<dbReference type="SUPFAM" id="SSF56219">
    <property type="entry name" value="DNase I-like"/>
    <property type="match status" value="1"/>
</dbReference>
<dbReference type="STRING" id="4097.A0A1S4AXQ8"/>
<dbReference type="InterPro" id="IPR036691">
    <property type="entry name" value="Endo/exonu/phosph_ase_sf"/>
</dbReference>
<name>A0A1S4AXQ8_TOBAC</name>
<dbReference type="OrthoDB" id="10276752at2759"/>
<evidence type="ECO:0000313" key="2">
    <source>
        <dbReference type="RefSeq" id="XP_016481283.1"/>
    </source>
</evidence>
<dbReference type="PaxDb" id="4097-A0A1S4AXQ8"/>